<proteinExistence type="predicted"/>
<evidence type="ECO:0000313" key="3">
    <source>
        <dbReference type="Proteomes" id="UP001291309"/>
    </source>
</evidence>
<evidence type="ECO:0000313" key="2">
    <source>
        <dbReference type="EMBL" id="MDY7233134.1"/>
    </source>
</evidence>
<dbReference type="Proteomes" id="UP001291309">
    <property type="component" value="Unassembled WGS sequence"/>
</dbReference>
<keyword evidence="3" id="KW-1185">Reference proteome</keyword>
<feature type="domain" description="Glycosyltransferase 2-like" evidence="1">
    <location>
        <begin position="207"/>
        <end position="316"/>
    </location>
</feature>
<comment type="caution">
    <text evidence="2">The sequence shown here is derived from an EMBL/GenBank/DDBJ whole genome shotgun (WGS) entry which is preliminary data.</text>
</comment>
<dbReference type="SUPFAM" id="SSF53448">
    <property type="entry name" value="Nucleotide-diphospho-sugar transferases"/>
    <property type="match status" value="1"/>
</dbReference>
<reference evidence="2 3" key="1">
    <citation type="submission" date="2023-12" db="EMBL/GenBank/DDBJ databases">
        <title>the genome sequence of Hyalangium sp. s54d21.</title>
        <authorList>
            <person name="Zhang X."/>
        </authorList>
    </citation>
    <scope>NUCLEOTIDE SEQUENCE [LARGE SCALE GENOMIC DNA]</scope>
    <source>
        <strain evidence="3">s54d21</strain>
    </source>
</reference>
<dbReference type="EC" id="2.4.-.-" evidence="2"/>
<accession>A0ABU5HI60</accession>
<dbReference type="RefSeq" id="WP_321551845.1">
    <property type="nucleotide sequence ID" value="NZ_JAXIVS010000028.1"/>
</dbReference>
<gene>
    <name evidence="2" type="ORF">SYV04_42495</name>
</gene>
<name>A0ABU5HI60_9BACT</name>
<evidence type="ECO:0000259" key="1">
    <source>
        <dbReference type="Pfam" id="PF00535"/>
    </source>
</evidence>
<keyword evidence="2" id="KW-0328">Glycosyltransferase</keyword>
<dbReference type="InterPro" id="IPR001173">
    <property type="entry name" value="Glyco_trans_2-like"/>
</dbReference>
<protein>
    <submittedName>
        <fullName evidence="2">Glycosyltransferase</fullName>
        <ecNumber evidence="2">2.4.-.-</ecNumber>
    </submittedName>
</protein>
<dbReference type="GO" id="GO:0016757">
    <property type="term" value="F:glycosyltransferase activity"/>
    <property type="evidence" value="ECO:0007669"/>
    <property type="project" value="UniProtKB-KW"/>
</dbReference>
<dbReference type="EMBL" id="JAXIVS010000028">
    <property type="protein sequence ID" value="MDY7233134.1"/>
    <property type="molecule type" value="Genomic_DNA"/>
</dbReference>
<dbReference type="Pfam" id="PF00535">
    <property type="entry name" value="Glycos_transf_2"/>
    <property type="match status" value="1"/>
</dbReference>
<dbReference type="CDD" id="cd00761">
    <property type="entry name" value="Glyco_tranf_GTA_type"/>
    <property type="match status" value="1"/>
</dbReference>
<keyword evidence="2" id="KW-0808">Transferase</keyword>
<dbReference type="Gene3D" id="3.90.550.10">
    <property type="entry name" value="Spore Coat Polysaccharide Biosynthesis Protein SpsA, Chain A"/>
    <property type="match status" value="1"/>
</dbReference>
<sequence>MSALPQDTVDRHLHSFVLRRAAPGSRVLLLGKNDALARELACSGRELVSGEALDTEAWRRFAPTHVVLAESLPAEGLEARLRLLREAVPEAEILLGFANTGAASALLATLVDGTPARQGPSEASFAHCLSACRLRVVHREAHEEASRRTSLAEGAERALNQLLSQLSPGAGADVLLYVLARAHEEAPSVSHEPELLSVVLWNGPEHRHLLDEAVFSLACQRYRPLEIVLVEPDASAGDALRTLEKYQHIEDFRIQHVRGPQGGLMNEAIRRARGQYLAFFEASGLIYPGHFEKLIGALRGTTAAWAVSRAFRRVSRAIPGGDDYIETKVPFPLGDHLELAHFRQHPWLLHVFVIDRNRTASFPLSVPDPAPGKAAALPLRLAALFEPVFLNGLATCEQREPERDPPAMEPGTESLQVLRSWDALEQTVARASQTTKGLRHRALDGLNDRLRRWAPRLHGALRSSASRWLR</sequence>
<dbReference type="InterPro" id="IPR029044">
    <property type="entry name" value="Nucleotide-diphossugar_trans"/>
</dbReference>
<organism evidence="2 3">
    <name type="scientific">Hyalangium rubrum</name>
    <dbReference type="NCBI Taxonomy" id="3103134"/>
    <lineage>
        <taxon>Bacteria</taxon>
        <taxon>Pseudomonadati</taxon>
        <taxon>Myxococcota</taxon>
        <taxon>Myxococcia</taxon>
        <taxon>Myxococcales</taxon>
        <taxon>Cystobacterineae</taxon>
        <taxon>Archangiaceae</taxon>
        <taxon>Hyalangium</taxon>
    </lineage>
</organism>